<reference evidence="2 3" key="1">
    <citation type="submission" date="2019-06" db="EMBL/GenBank/DDBJ databases">
        <authorList>
            <person name="Xiao C."/>
            <person name="Li X."/>
            <person name="Sun Y."/>
            <person name="Liu D."/>
        </authorList>
    </citation>
    <scope>NUCLEOTIDE SEQUENCE [LARGE SCALE GENOMIC DNA]</scope>
    <source>
        <strain evidence="2 3">D19</strain>
    </source>
</reference>
<protein>
    <submittedName>
        <fullName evidence="2">Uncharacterized protein</fullName>
    </submittedName>
</protein>
<evidence type="ECO:0000256" key="1">
    <source>
        <dbReference type="SAM" id="Phobius"/>
    </source>
</evidence>
<feature type="transmembrane region" description="Helical" evidence="1">
    <location>
        <begin position="7"/>
        <end position="24"/>
    </location>
</feature>
<evidence type="ECO:0000313" key="3">
    <source>
        <dbReference type="Proteomes" id="UP000315907"/>
    </source>
</evidence>
<dbReference type="Proteomes" id="UP000315907">
    <property type="component" value="Unassembled WGS sequence"/>
</dbReference>
<feature type="transmembrane region" description="Helical" evidence="1">
    <location>
        <begin position="36"/>
        <end position="53"/>
    </location>
</feature>
<gene>
    <name evidence="2" type="ORF">FJR77_03210</name>
</gene>
<keyword evidence="1" id="KW-1133">Transmembrane helix</keyword>
<keyword evidence="3" id="KW-1185">Reference proteome</keyword>
<name>A0ABY2YIY5_9STRE</name>
<organism evidence="2 3">
    <name type="scientific">Streptococcus shenyangsis</name>
    <dbReference type="NCBI Taxonomy" id="2589786"/>
    <lineage>
        <taxon>Bacteria</taxon>
        <taxon>Bacillati</taxon>
        <taxon>Bacillota</taxon>
        <taxon>Bacilli</taxon>
        <taxon>Lactobacillales</taxon>
        <taxon>Streptococcaceae</taxon>
        <taxon>Streptococcus</taxon>
    </lineage>
</organism>
<proteinExistence type="predicted"/>
<evidence type="ECO:0000313" key="2">
    <source>
        <dbReference type="EMBL" id="TPE40892.1"/>
    </source>
</evidence>
<keyword evidence="1" id="KW-0472">Membrane</keyword>
<keyword evidence="1" id="KW-0812">Transmembrane</keyword>
<sequence>MKHKEHILIGILYLLSPFIGQLLVEKTYFIGTEFTGTAYVVCWLSVVISIHHFSKTVFSQQQKVD</sequence>
<accession>A0ABY2YIY5</accession>
<dbReference type="EMBL" id="VFSH01000003">
    <property type="protein sequence ID" value="TPE40892.1"/>
    <property type="molecule type" value="Genomic_DNA"/>
</dbReference>
<dbReference type="RefSeq" id="WP_140832619.1">
    <property type="nucleotide sequence ID" value="NZ_VFSH01000003.1"/>
</dbReference>
<comment type="caution">
    <text evidence="2">The sequence shown here is derived from an EMBL/GenBank/DDBJ whole genome shotgun (WGS) entry which is preliminary data.</text>
</comment>